<gene>
    <name evidence="1" type="ORF">FA95DRAFT_1353780</name>
</gene>
<sequence length="106" mass="12408">MPWKWYKMLVAAGLNQFLSVCTTSSTRTRYEFSGILCLTTRIPRLQTCVRRRGIPKHRQPLGKLGLSREVCAQLVLPGHYNAWHLSRGRRMREYRECAKEETVEAR</sequence>
<accession>A0ACB8R1W9</accession>
<reference evidence="1" key="1">
    <citation type="submission" date="2021-02" db="EMBL/GenBank/DDBJ databases">
        <authorList>
            <consortium name="DOE Joint Genome Institute"/>
            <person name="Ahrendt S."/>
            <person name="Looney B.P."/>
            <person name="Miyauchi S."/>
            <person name="Morin E."/>
            <person name="Drula E."/>
            <person name="Courty P.E."/>
            <person name="Chicoki N."/>
            <person name="Fauchery L."/>
            <person name="Kohler A."/>
            <person name="Kuo A."/>
            <person name="Labutti K."/>
            <person name="Pangilinan J."/>
            <person name="Lipzen A."/>
            <person name="Riley R."/>
            <person name="Andreopoulos W."/>
            <person name="He G."/>
            <person name="Johnson J."/>
            <person name="Barry K.W."/>
            <person name="Grigoriev I.V."/>
            <person name="Nagy L."/>
            <person name="Hibbett D."/>
            <person name="Henrissat B."/>
            <person name="Matheny P.B."/>
            <person name="Labbe J."/>
            <person name="Martin F."/>
        </authorList>
    </citation>
    <scope>NUCLEOTIDE SEQUENCE</scope>
    <source>
        <strain evidence="1">FP105234-sp</strain>
    </source>
</reference>
<evidence type="ECO:0000313" key="2">
    <source>
        <dbReference type="Proteomes" id="UP000814033"/>
    </source>
</evidence>
<dbReference type="Proteomes" id="UP000814033">
    <property type="component" value="Unassembled WGS sequence"/>
</dbReference>
<evidence type="ECO:0000313" key="1">
    <source>
        <dbReference type="EMBL" id="KAI0037872.1"/>
    </source>
</evidence>
<protein>
    <submittedName>
        <fullName evidence="1">Uncharacterized protein</fullName>
    </submittedName>
</protein>
<organism evidence="1 2">
    <name type="scientific">Auriscalpium vulgare</name>
    <dbReference type="NCBI Taxonomy" id="40419"/>
    <lineage>
        <taxon>Eukaryota</taxon>
        <taxon>Fungi</taxon>
        <taxon>Dikarya</taxon>
        <taxon>Basidiomycota</taxon>
        <taxon>Agaricomycotina</taxon>
        <taxon>Agaricomycetes</taxon>
        <taxon>Russulales</taxon>
        <taxon>Auriscalpiaceae</taxon>
        <taxon>Auriscalpium</taxon>
    </lineage>
</organism>
<reference evidence="1" key="2">
    <citation type="journal article" date="2022" name="New Phytol.">
        <title>Evolutionary transition to the ectomycorrhizal habit in the genomes of a hyperdiverse lineage of mushroom-forming fungi.</title>
        <authorList>
            <person name="Looney B."/>
            <person name="Miyauchi S."/>
            <person name="Morin E."/>
            <person name="Drula E."/>
            <person name="Courty P.E."/>
            <person name="Kohler A."/>
            <person name="Kuo A."/>
            <person name="LaButti K."/>
            <person name="Pangilinan J."/>
            <person name="Lipzen A."/>
            <person name="Riley R."/>
            <person name="Andreopoulos W."/>
            <person name="He G."/>
            <person name="Johnson J."/>
            <person name="Nolan M."/>
            <person name="Tritt A."/>
            <person name="Barry K.W."/>
            <person name="Grigoriev I.V."/>
            <person name="Nagy L.G."/>
            <person name="Hibbett D."/>
            <person name="Henrissat B."/>
            <person name="Matheny P.B."/>
            <person name="Labbe J."/>
            <person name="Martin F.M."/>
        </authorList>
    </citation>
    <scope>NUCLEOTIDE SEQUENCE</scope>
    <source>
        <strain evidence="1">FP105234-sp</strain>
    </source>
</reference>
<proteinExistence type="predicted"/>
<dbReference type="EMBL" id="MU276680">
    <property type="protein sequence ID" value="KAI0037872.1"/>
    <property type="molecule type" value="Genomic_DNA"/>
</dbReference>
<name>A0ACB8R1W9_9AGAM</name>
<comment type="caution">
    <text evidence="1">The sequence shown here is derived from an EMBL/GenBank/DDBJ whole genome shotgun (WGS) entry which is preliminary data.</text>
</comment>
<keyword evidence="2" id="KW-1185">Reference proteome</keyword>